<keyword evidence="1" id="KW-1185">Reference proteome</keyword>
<reference evidence="1" key="1">
    <citation type="journal article" date="2015" name="Nat. Genet.">
        <title>The pineapple genome and the evolution of CAM photosynthesis.</title>
        <authorList>
            <person name="Ming R."/>
            <person name="VanBuren R."/>
            <person name="Wai C.M."/>
            <person name="Tang H."/>
            <person name="Schatz M.C."/>
            <person name="Bowers J.E."/>
            <person name="Lyons E."/>
            <person name="Wang M.L."/>
            <person name="Chen J."/>
            <person name="Biggers E."/>
            <person name="Zhang J."/>
            <person name="Huang L."/>
            <person name="Zhang L."/>
            <person name="Miao W."/>
            <person name="Zhang J."/>
            <person name="Ye Z."/>
            <person name="Miao C."/>
            <person name="Lin Z."/>
            <person name="Wang H."/>
            <person name="Zhou H."/>
            <person name="Yim W.C."/>
            <person name="Priest H.D."/>
            <person name="Zheng C."/>
            <person name="Woodhouse M."/>
            <person name="Edger P.P."/>
            <person name="Guyot R."/>
            <person name="Guo H.B."/>
            <person name="Guo H."/>
            <person name="Zheng G."/>
            <person name="Singh R."/>
            <person name="Sharma A."/>
            <person name="Min X."/>
            <person name="Zheng Y."/>
            <person name="Lee H."/>
            <person name="Gurtowski J."/>
            <person name="Sedlazeck F.J."/>
            <person name="Harkess A."/>
            <person name="McKain M.R."/>
            <person name="Liao Z."/>
            <person name="Fang J."/>
            <person name="Liu J."/>
            <person name="Zhang X."/>
            <person name="Zhang Q."/>
            <person name="Hu W."/>
            <person name="Qin Y."/>
            <person name="Wang K."/>
            <person name="Chen L.Y."/>
            <person name="Shirley N."/>
            <person name="Lin Y.R."/>
            <person name="Liu L.Y."/>
            <person name="Hernandez A.G."/>
            <person name="Wright C.L."/>
            <person name="Bulone V."/>
            <person name="Tuskan G.A."/>
            <person name="Heath K."/>
            <person name="Zee F."/>
            <person name="Moore P.H."/>
            <person name="Sunkar R."/>
            <person name="Leebens-Mack J.H."/>
            <person name="Mockler T."/>
            <person name="Bennetzen J.L."/>
            <person name="Freeling M."/>
            <person name="Sankoff D."/>
            <person name="Paterson A.H."/>
            <person name="Zhu X."/>
            <person name="Yang X."/>
            <person name="Smith J.A."/>
            <person name="Cushman J.C."/>
            <person name="Paull R.E."/>
            <person name="Yu Q."/>
        </authorList>
    </citation>
    <scope>NUCLEOTIDE SEQUENCE [LARGE SCALE GENOMIC DNA]</scope>
    <source>
        <strain evidence="1">cv. F153</strain>
    </source>
</reference>
<sequence>MEDEVNRAWDKWRIRKSRRKKRDCLTDLAGCWWCIWKARNDMIFKTIQPNPERVVITLRQLLKEALVAPMVSKFANNSRIFGKTNFTAVYVFFPKIRKKSRFFGEIFLFAFNSRFAN</sequence>
<dbReference type="GeneID" id="109725101"/>
<protein>
    <submittedName>
        <fullName evidence="2">Uncharacterized protein LOC109725101</fullName>
    </submittedName>
</protein>
<gene>
    <name evidence="2" type="primary">LOC109725101</name>
</gene>
<dbReference type="Proteomes" id="UP000515123">
    <property type="component" value="Linkage group 19"/>
</dbReference>
<dbReference type="RefSeq" id="XP_020109758.1">
    <property type="nucleotide sequence ID" value="XM_020254169.1"/>
</dbReference>
<organism evidence="1 2">
    <name type="scientific">Ananas comosus</name>
    <name type="common">Pineapple</name>
    <name type="synonym">Ananas ananas</name>
    <dbReference type="NCBI Taxonomy" id="4615"/>
    <lineage>
        <taxon>Eukaryota</taxon>
        <taxon>Viridiplantae</taxon>
        <taxon>Streptophyta</taxon>
        <taxon>Embryophyta</taxon>
        <taxon>Tracheophyta</taxon>
        <taxon>Spermatophyta</taxon>
        <taxon>Magnoliopsida</taxon>
        <taxon>Liliopsida</taxon>
        <taxon>Poales</taxon>
        <taxon>Bromeliaceae</taxon>
        <taxon>Bromelioideae</taxon>
        <taxon>Ananas</taxon>
    </lineage>
</organism>
<dbReference type="AlphaFoldDB" id="A0A6P5GV99"/>
<dbReference type="OrthoDB" id="1727818at2759"/>
<name>A0A6P5GV99_ANACO</name>
<evidence type="ECO:0000313" key="1">
    <source>
        <dbReference type="Proteomes" id="UP000515123"/>
    </source>
</evidence>
<evidence type="ECO:0000313" key="2">
    <source>
        <dbReference type="RefSeq" id="XP_020109758.1"/>
    </source>
</evidence>
<reference evidence="2" key="2">
    <citation type="submission" date="2025-08" db="UniProtKB">
        <authorList>
            <consortium name="RefSeq"/>
        </authorList>
    </citation>
    <scope>IDENTIFICATION</scope>
    <source>
        <tissue evidence="2">Leaf</tissue>
    </source>
</reference>
<proteinExistence type="predicted"/>
<accession>A0A6P5GV99</accession>